<proteinExistence type="predicted"/>
<evidence type="ECO:0000256" key="5">
    <source>
        <dbReference type="ARBA" id="ARBA00022705"/>
    </source>
</evidence>
<organism evidence="10">
    <name type="scientific">Leptospirillum ferriphilum</name>
    <dbReference type="NCBI Taxonomy" id="178606"/>
    <lineage>
        <taxon>Bacteria</taxon>
        <taxon>Pseudomonadati</taxon>
        <taxon>Nitrospirota</taxon>
        <taxon>Nitrospiria</taxon>
        <taxon>Nitrospirales</taxon>
        <taxon>Nitrospiraceae</taxon>
        <taxon>Leptospirillum</taxon>
    </lineage>
</organism>
<dbReference type="PANTHER" id="PTHR32294">
    <property type="entry name" value="DNA POLYMERASE III SUBUNIT ALPHA"/>
    <property type="match status" value="1"/>
</dbReference>
<dbReference type="InterPro" id="IPR004805">
    <property type="entry name" value="DnaE2/DnaE/PolC"/>
</dbReference>
<comment type="caution">
    <text evidence="10">The sequence shown here is derived from an EMBL/GenBank/DDBJ whole genome shotgun (WGS) entry which is preliminary data.</text>
</comment>
<feature type="region of interest" description="Disordered" evidence="8">
    <location>
        <begin position="1186"/>
        <end position="1205"/>
    </location>
</feature>
<dbReference type="NCBIfam" id="TIGR00594">
    <property type="entry name" value="polc"/>
    <property type="match status" value="1"/>
</dbReference>
<evidence type="ECO:0000259" key="9">
    <source>
        <dbReference type="SMART" id="SM00481"/>
    </source>
</evidence>
<evidence type="ECO:0000256" key="4">
    <source>
        <dbReference type="ARBA" id="ARBA00022695"/>
    </source>
</evidence>
<name>A0A7C3LTJ2_9BACT</name>
<dbReference type="CDD" id="cd12113">
    <property type="entry name" value="PHP_PolIIIA_DnaE3"/>
    <property type="match status" value="1"/>
</dbReference>
<dbReference type="CDD" id="cd04485">
    <property type="entry name" value="DnaE_OBF"/>
    <property type="match status" value="1"/>
</dbReference>
<evidence type="ECO:0000313" key="10">
    <source>
        <dbReference type="EMBL" id="HFT92601.1"/>
    </source>
</evidence>
<dbReference type="InterPro" id="IPR040982">
    <property type="entry name" value="DNA_pol3_finger"/>
</dbReference>
<keyword evidence="6" id="KW-0239">DNA-directed DNA polymerase</keyword>
<comment type="catalytic activity">
    <reaction evidence="7">
        <text>DNA(n) + a 2'-deoxyribonucleoside 5'-triphosphate = DNA(n+1) + diphosphate</text>
        <dbReference type="Rhea" id="RHEA:22508"/>
        <dbReference type="Rhea" id="RHEA-COMP:17339"/>
        <dbReference type="Rhea" id="RHEA-COMP:17340"/>
        <dbReference type="ChEBI" id="CHEBI:33019"/>
        <dbReference type="ChEBI" id="CHEBI:61560"/>
        <dbReference type="ChEBI" id="CHEBI:173112"/>
        <dbReference type="EC" id="2.7.7.7"/>
    </reaction>
</comment>
<evidence type="ECO:0000256" key="8">
    <source>
        <dbReference type="SAM" id="MobiDB-lite"/>
    </source>
</evidence>
<gene>
    <name evidence="10" type="ORF">ENX03_01415</name>
</gene>
<dbReference type="Pfam" id="PF17657">
    <property type="entry name" value="DNA_pol3_finger"/>
    <property type="match status" value="1"/>
</dbReference>
<evidence type="ECO:0000256" key="7">
    <source>
        <dbReference type="ARBA" id="ARBA00049244"/>
    </source>
</evidence>
<evidence type="ECO:0000256" key="6">
    <source>
        <dbReference type="ARBA" id="ARBA00022932"/>
    </source>
</evidence>
<dbReference type="SMART" id="SM00481">
    <property type="entry name" value="POLIIIAc"/>
    <property type="match status" value="1"/>
</dbReference>
<evidence type="ECO:0000256" key="3">
    <source>
        <dbReference type="ARBA" id="ARBA00022679"/>
    </source>
</evidence>
<dbReference type="NCBIfam" id="NF004226">
    <property type="entry name" value="PRK05673.1"/>
    <property type="match status" value="1"/>
</dbReference>
<dbReference type="EC" id="2.7.7.7" evidence="1"/>
<dbReference type="EMBL" id="DTMM01000029">
    <property type="protein sequence ID" value="HFT92601.1"/>
    <property type="molecule type" value="Genomic_DNA"/>
</dbReference>
<dbReference type="GO" id="GO:0008408">
    <property type="term" value="F:3'-5' exonuclease activity"/>
    <property type="evidence" value="ECO:0007669"/>
    <property type="project" value="InterPro"/>
</dbReference>
<keyword evidence="3 10" id="KW-0808">Transferase</keyword>
<dbReference type="Gene3D" id="1.10.150.870">
    <property type="match status" value="1"/>
</dbReference>
<dbReference type="Gene3D" id="1.10.10.1600">
    <property type="entry name" value="Bacterial DNA polymerase III alpha subunit, thumb domain"/>
    <property type="match status" value="1"/>
</dbReference>
<dbReference type="NCBIfam" id="NF005298">
    <property type="entry name" value="PRK06826.1"/>
    <property type="match status" value="1"/>
</dbReference>
<dbReference type="InterPro" id="IPR016195">
    <property type="entry name" value="Pol/histidinol_Pase-like"/>
</dbReference>
<dbReference type="Pfam" id="PF02811">
    <property type="entry name" value="PHP"/>
    <property type="match status" value="1"/>
</dbReference>
<dbReference type="Gene3D" id="3.20.20.140">
    <property type="entry name" value="Metal-dependent hydrolases"/>
    <property type="match status" value="1"/>
</dbReference>
<dbReference type="SUPFAM" id="SSF89550">
    <property type="entry name" value="PHP domain-like"/>
    <property type="match status" value="1"/>
</dbReference>
<evidence type="ECO:0000256" key="2">
    <source>
        <dbReference type="ARBA" id="ARBA00019114"/>
    </source>
</evidence>
<dbReference type="AlphaFoldDB" id="A0A7C3LTJ2"/>
<reference evidence="10" key="1">
    <citation type="journal article" date="2020" name="mSystems">
        <title>Genome- and Community-Level Interaction Insights into Carbon Utilization and Element Cycling Functions of Hydrothermarchaeota in Hydrothermal Sediment.</title>
        <authorList>
            <person name="Zhou Z."/>
            <person name="Liu Y."/>
            <person name="Xu W."/>
            <person name="Pan J."/>
            <person name="Luo Z.H."/>
            <person name="Li M."/>
        </authorList>
    </citation>
    <scope>NUCLEOTIDE SEQUENCE [LARGE SCALE GENOMIC DNA]</scope>
    <source>
        <strain evidence="10">SpSt-902</strain>
    </source>
</reference>
<dbReference type="PANTHER" id="PTHR32294:SF0">
    <property type="entry name" value="DNA POLYMERASE III SUBUNIT ALPHA"/>
    <property type="match status" value="1"/>
</dbReference>
<dbReference type="InterPro" id="IPR029460">
    <property type="entry name" value="DNAPol_HHH"/>
</dbReference>
<dbReference type="Pfam" id="PF14579">
    <property type="entry name" value="HHH_6"/>
    <property type="match status" value="1"/>
</dbReference>
<feature type="domain" description="Polymerase/histidinol phosphatase N-terminal" evidence="9">
    <location>
        <begin position="8"/>
        <end position="75"/>
    </location>
</feature>
<protein>
    <recommendedName>
        <fullName evidence="2">DNA polymerase III subunit alpha</fullName>
        <ecNumber evidence="1">2.7.7.7</ecNumber>
    </recommendedName>
</protein>
<evidence type="ECO:0000256" key="1">
    <source>
        <dbReference type="ARBA" id="ARBA00012417"/>
    </source>
</evidence>
<dbReference type="GO" id="GO:0006260">
    <property type="term" value="P:DNA replication"/>
    <property type="evidence" value="ECO:0007669"/>
    <property type="project" value="UniProtKB-KW"/>
</dbReference>
<dbReference type="Pfam" id="PF07733">
    <property type="entry name" value="DNA_pol3_alpha"/>
    <property type="match status" value="1"/>
</dbReference>
<dbReference type="InterPro" id="IPR003141">
    <property type="entry name" value="Pol/His_phosphatase_N"/>
</dbReference>
<dbReference type="InterPro" id="IPR004013">
    <property type="entry name" value="PHP_dom"/>
</dbReference>
<dbReference type="InterPro" id="IPR041931">
    <property type="entry name" value="DNA_pol3_alpha_thumb_dom"/>
</dbReference>
<dbReference type="GO" id="GO:0003887">
    <property type="term" value="F:DNA-directed DNA polymerase activity"/>
    <property type="evidence" value="ECO:0007669"/>
    <property type="project" value="UniProtKB-KW"/>
</dbReference>
<accession>A0A7C3LTJ2</accession>
<sequence length="1205" mass="135700">MSSTDQFVHLHVHTQYSLLDGANKIEPMLRKAQALNMPAIAMTDHGNLFGAIEFFQAAKKYGVKPIIGCEVYITPRSRFERQDLYFVGEGPHQGKKINNASFHLILLAQNLTGYRNLLRIVSLSHLEGFYYRPRIDFELLSRHHEGLIALSGCLKGQIAYMLTRGDAERAIATAGLFREIFGPENYFFEIQGNGLEDQRIANREIIDLSKKLSIPLVATNDCHYLEKEDAVPHDILLCLQTGKTLADPARLRFGSHEFYLKTPQEMIRAFDELPEAVTNTLEIAGRVDLSIDLNTVHMPSYHLDESMTSVTTVPELFVRTSQEGLVSRFEETGLSLDQRPHYLERLEREIRVIQKMGYEGYFLIVWDFIRKAREMGIPVGPGRGSAAGSLVAWSLRITNIDPIRFGLLFERFLNPERVSLPDIDIDFCMNRRGEVIQYVVDRYGMDRVAMIATFGTMGAKGSIRDVGRVLGMTYAEVDKVAKMIPNSLDMTLEKALEENPDLRGLLEKDPRMEELFSLSRKLEGITRHSSIHAAGVVISREPLMEHVPLMKGANGEIVTQFTKDDVEKVGLVKFDFLGLTTLTLIQGAEDRIRKHTPDFSIDRIPLDDVRTYRLLSEGRTLGIFQLESRGMTDLIIKMQPETFEDLIALLALYRPGPINSGMVDDFIKRKKNPKEIRYELPELEPVLRETYGVIVYQEQVMQIANVLAGFSLGEADLLRRAMGKKKPEEMAKMQDKFVEGAIRKGFPREKAAYVFELMAYFAGYGFNKSHSAAYALISYQTAFLKAHYPVELWAALLTNALDDTEKIGIFLVGAKEMQIEVLPPDINESDFDFVIQPGARILFGLGAVKNVGKQAVDAILENRILEGPFQNFPDFLKRINGKKVNRRVIEALIRAGAFRSLNIRRSVAMESLDELLLWAEKQKNGKPSMQKSLFSDYQMADTGTPPVQDLPEWDERMLLREEKNALGFYLTSHPMARYGDLILKLDSRTTRSLESVPDGETVRVFGVVGGVREVKTKKGDKMAQLTVLDMEGSIEAVLFPDIYGKVQNALQTDLPLLITGPLERNDFGSKIRVTRVDTVDQALEALYQTVVIRLQSDGMGKQDLVDLKGILLGHPGSVPAVLELKVMVRPYPVAVIGLHLNVSPSEDLVRALTNRFGQQAVVCKEEMDPDLRNYLVGLKVRNTVTSEKRGTARPSPMEDSFVSKP</sequence>
<keyword evidence="5" id="KW-0235">DNA replication</keyword>
<keyword evidence="4 10" id="KW-0548">Nucleotidyltransferase</keyword>
<dbReference type="InterPro" id="IPR011708">
    <property type="entry name" value="DNA_pol3_alpha_NTPase_dom"/>
</dbReference>